<protein>
    <submittedName>
        <fullName evidence="2">XRE family transcriptional regulator</fullName>
    </submittedName>
</protein>
<dbReference type="SUPFAM" id="SSF47413">
    <property type="entry name" value="lambda repressor-like DNA-binding domains"/>
    <property type="match status" value="1"/>
</dbReference>
<evidence type="ECO:0000259" key="1">
    <source>
        <dbReference type="PROSITE" id="PS50943"/>
    </source>
</evidence>
<feature type="domain" description="HTH cro/C1-type" evidence="1">
    <location>
        <begin position="35"/>
        <end position="90"/>
    </location>
</feature>
<dbReference type="AlphaFoldDB" id="A0A552DJ18"/>
<dbReference type="InterPro" id="IPR010982">
    <property type="entry name" value="Lambda_DNA-bd_dom_sf"/>
</dbReference>
<organism evidence="2 3">
    <name type="scientific">Microcystis aeruginosa Ma_SC_T_19800800_S464</name>
    <dbReference type="NCBI Taxonomy" id="2486257"/>
    <lineage>
        <taxon>Bacteria</taxon>
        <taxon>Bacillati</taxon>
        <taxon>Cyanobacteriota</taxon>
        <taxon>Cyanophyceae</taxon>
        <taxon>Oscillatoriophycideae</taxon>
        <taxon>Chroococcales</taxon>
        <taxon>Microcystaceae</taxon>
        <taxon>Microcystis</taxon>
    </lineage>
</organism>
<comment type="caution">
    <text evidence="2">The sequence shown here is derived from an EMBL/GenBank/DDBJ whole genome shotgun (WGS) entry which is preliminary data.</text>
</comment>
<evidence type="ECO:0000313" key="3">
    <source>
        <dbReference type="Proteomes" id="UP000319313"/>
    </source>
</evidence>
<dbReference type="PROSITE" id="PS50943">
    <property type="entry name" value="HTH_CROC1"/>
    <property type="match status" value="1"/>
</dbReference>
<gene>
    <name evidence="2" type="ORF">EWV81_18625</name>
</gene>
<dbReference type="Proteomes" id="UP000319313">
    <property type="component" value="Unassembled WGS sequence"/>
</dbReference>
<dbReference type="Pfam" id="PF01381">
    <property type="entry name" value="HTH_3"/>
    <property type="match status" value="1"/>
</dbReference>
<dbReference type="EMBL" id="SFBL01000177">
    <property type="protein sequence ID" value="TRU22213.1"/>
    <property type="molecule type" value="Genomic_DNA"/>
</dbReference>
<accession>A0A552DJ18</accession>
<dbReference type="CDD" id="cd00093">
    <property type="entry name" value="HTH_XRE"/>
    <property type="match status" value="1"/>
</dbReference>
<evidence type="ECO:0000313" key="2">
    <source>
        <dbReference type="EMBL" id="TRU22213.1"/>
    </source>
</evidence>
<dbReference type="GO" id="GO:0003677">
    <property type="term" value="F:DNA binding"/>
    <property type="evidence" value="ECO:0007669"/>
    <property type="project" value="InterPro"/>
</dbReference>
<name>A0A552DJ18_MICAE</name>
<dbReference type="InterPro" id="IPR001387">
    <property type="entry name" value="Cro/C1-type_HTH"/>
</dbReference>
<sequence length="91" mass="10418">MSDVEQYINRRKQTDSQFCQGFESGYLSFKLGVILSQAREEAGLTQEELARKLNWDKATVFNLEENVESVGISTLEKYVKALGKELIVEIR</sequence>
<reference evidence="2 3" key="1">
    <citation type="submission" date="2019-01" db="EMBL/GenBank/DDBJ databases">
        <title>Coherence of Microcystis species and biogeography revealed through population genomics.</title>
        <authorList>
            <person name="Perez-Carrascal O.M."/>
            <person name="Terrat Y."/>
            <person name="Giani A."/>
            <person name="Fortin N."/>
            <person name="Tromas N."/>
            <person name="Shapiro B.J."/>
        </authorList>
    </citation>
    <scope>NUCLEOTIDE SEQUENCE [LARGE SCALE GENOMIC DNA]</scope>
    <source>
        <strain evidence="2">Ma_SC_T_19800800_S464</strain>
    </source>
</reference>
<dbReference type="Gene3D" id="1.10.260.40">
    <property type="entry name" value="lambda repressor-like DNA-binding domains"/>
    <property type="match status" value="1"/>
</dbReference>
<dbReference type="SMART" id="SM00530">
    <property type="entry name" value="HTH_XRE"/>
    <property type="match status" value="1"/>
</dbReference>
<proteinExistence type="predicted"/>